<name>A0AAV4MN92_CAEEX</name>
<keyword evidence="2" id="KW-1185">Reference proteome</keyword>
<dbReference type="Proteomes" id="UP001054945">
    <property type="component" value="Unassembled WGS sequence"/>
</dbReference>
<dbReference type="EMBL" id="BPLR01002363">
    <property type="protein sequence ID" value="GIX73002.1"/>
    <property type="molecule type" value="Genomic_DNA"/>
</dbReference>
<reference evidence="1 2" key="1">
    <citation type="submission" date="2021-06" db="EMBL/GenBank/DDBJ databases">
        <title>Caerostris extrusa draft genome.</title>
        <authorList>
            <person name="Kono N."/>
            <person name="Arakawa K."/>
        </authorList>
    </citation>
    <scope>NUCLEOTIDE SEQUENCE [LARGE SCALE GENOMIC DNA]</scope>
</reference>
<sequence length="122" mass="13656">MIEIEIRRLSFIPKITRRRLREANPLPNKEGWVHLLPLLQHLNRVARLSDRWLCGAGDETGRGGGGDCQRMTDGARDPCFIALGPEKCRRCGDPITARAASPPDSDAELKNECSMLTRDSFL</sequence>
<comment type="caution">
    <text evidence="1">The sequence shown here is derived from an EMBL/GenBank/DDBJ whole genome shotgun (WGS) entry which is preliminary data.</text>
</comment>
<organism evidence="1 2">
    <name type="scientific">Caerostris extrusa</name>
    <name type="common">Bark spider</name>
    <name type="synonym">Caerostris bankana</name>
    <dbReference type="NCBI Taxonomy" id="172846"/>
    <lineage>
        <taxon>Eukaryota</taxon>
        <taxon>Metazoa</taxon>
        <taxon>Ecdysozoa</taxon>
        <taxon>Arthropoda</taxon>
        <taxon>Chelicerata</taxon>
        <taxon>Arachnida</taxon>
        <taxon>Araneae</taxon>
        <taxon>Araneomorphae</taxon>
        <taxon>Entelegynae</taxon>
        <taxon>Araneoidea</taxon>
        <taxon>Araneidae</taxon>
        <taxon>Caerostris</taxon>
    </lineage>
</organism>
<accession>A0AAV4MN92</accession>
<proteinExistence type="predicted"/>
<dbReference type="AlphaFoldDB" id="A0AAV4MN92"/>
<evidence type="ECO:0000313" key="1">
    <source>
        <dbReference type="EMBL" id="GIX73002.1"/>
    </source>
</evidence>
<gene>
    <name evidence="1" type="ORF">CEXT_194531</name>
</gene>
<protein>
    <submittedName>
        <fullName evidence="1">Uncharacterized protein</fullName>
    </submittedName>
</protein>
<evidence type="ECO:0000313" key="2">
    <source>
        <dbReference type="Proteomes" id="UP001054945"/>
    </source>
</evidence>